<reference evidence="1" key="1">
    <citation type="submission" date="2022-10" db="EMBL/GenBank/DDBJ databases">
        <authorList>
            <person name="Chen Y."/>
            <person name="Dougan E. K."/>
            <person name="Chan C."/>
            <person name="Rhodes N."/>
            <person name="Thang M."/>
        </authorList>
    </citation>
    <scope>NUCLEOTIDE SEQUENCE</scope>
</reference>
<evidence type="ECO:0000313" key="1">
    <source>
        <dbReference type="EMBL" id="CAI3980410.1"/>
    </source>
</evidence>
<keyword evidence="3" id="KW-1185">Reference proteome</keyword>
<gene>
    <name evidence="1" type="ORF">C1SCF055_LOCUS8283</name>
</gene>
<organism evidence="1">
    <name type="scientific">Cladocopium goreaui</name>
    <dbReference type="NCBI Taxonomy" id="2562237"/>
    <lineage>
        <taxon>Eukaryota</taxon>
        <taxon>Sar</taxon>
        <taxon>Alveolata</taxon>
        <taxon>Dinophyceae</taxon>
        <taxon>Suessiales</taxon>
        <taxon>Symbiodiniaceae</taxon>
        <taxon>Cladocopium</taxon>
    </lineage>
</organism>
<dbReference type="EMBL" id="CAMXCT020000557">
    <property type="protein sequence ID" value="CAL1133785.1"/>
    <property type="molecule type" value="Genomic_DNA"/>
</dbReference>
<evidence type="ECO:0000313" key="3">
    <source>
        <dbReference type="Proteomes" id="UP001152797"/>
    </source>
</evidence>
<dbReference type="Proteomes" id="UP001152797">
    <property type="component" value="Unassembled WGS sequence"/>
</dbReference>
<proteinExistence type="predicted"/>
<accession>A0A9P1BXL4</accession>
<protein>
    <submittedName>
        <fullName evidence="1">Uncharacterized protein</fullName>
    </submittedName>
</protein>
<dbReference type="AlphaFoldDB" id="A0A9P1BXL4"/>
<dbReference type="EMBL" id="CAMXCT010000557">
    <property type="protein sequence ID" value="CAI3980410.1"/>
    <property type="molecule type" value="Genomic_DNA"/>
</dbReference>
<name>A0A9P1BXL4_9DINO</name>
<evidence type="ECO:0000313" key="2">
    <source>
        <dbReference type="EMBL" id="CAL1133785.1"/>
    </source>
</evidence>
<reference evidence="2" key="2">
    <citation type="submission" date="2024-04" db="EMBL/GenBank/DDBJ databases">
        <authorList>
            <person name="Chen Y."/>
            <person name="Shah S."/>
            <person name="Dougan E. K."/>
            <person name="Thang M."/>
            <person name="Chan C."/>
        </authorList>
    </citation>
    <scope>NUCLEOTIDE SEQUENCE [LARGE SCALE GENOMIC DNA]</scope>
</reference>
<comment type="caution">
    <text evidence="1">The sequence shown here is derived from an EMBL/GenBank/DDBJ whole genome shotgun (WGS) entry which is preliminary data.</text>
</comment>
<dbReference type="EMBL" id="CAMXCT030000557">
    <property type="protein sequence ID" value="CAL4767722.1"/>
    <property type="molecule type" value="Genomic_DNA"/>
</dbReference>
<sequence length="111" mass="12232">MPVTMSCLDRQWQVGKGQPCGSSAQGHRNTYKRHLSGQIKGVTIEEASKSKPMSLLSLLSLFGTRATLENDVLMDRRRSGKGLLELILPQRSTNHTMALQSALRIETGQPV</sequence>